<evidence type="ECO:0000313" key="1">
    <source>
        <dbReference type="EMBL" id="OUP57353.1"/>
    </source>
</evidence>
<organism evidence="1 2">
    <name type="scientific">Faecalitalea cylindroides</name>
    <dbReference type="NCBI Taxonomy" id="39483"/>
    <lineage>
        <taxon>Bacteria</taxon>
        <taxon>Bacillati</taxon>
        <taxon>Bacillota</taxon>
        <taxon>Erysipelotrichia</taxon>
        <taxon>Erysipelotrichales</taxon>
        <taxon>Erysipelotrichaceae</taxon>
        <taxon>Faecalitalea</taxon>
    </lineage>
</organism>
<evidence type="ECO:0000313" key="2">
    <source>
        <dbReference type="Proteomes" id="UP000195447"/>
    </source>
</evidence>
<gene>
    <name evidence="1" type="ORF">B5F14_08995</name>
</gene>
<dbReference type="Proteomes" id="UP000195447">
    <property type="component" value="Unassembled WGS sequence"/>
</dbReference>
<comment type="caution">
    <text evidence="1">The sequence shown here is derived from an EMBL/GenBank/DDBJ whole genome shotgun (WGS) entry which is preliminary data.</text>
</comment>
<keyword evidence="2" id="KW-1185">Reference proteome</keyword>
<accession>A0A1Y4LKX8</accession>
<proteinExistence type="predicted"/>
<name>A0A1Y4LKX8_9FIRM</name>
<protein>
    <submittedName>
        <fullName evidence="1">Uncharacterized protein</fullName>
    </submittedName>
</protein>
<dbReference type="EMBL" id="NFKM01000021">
    <property type="protein sequence ID" value="OUP57353.1"/>
    <property type="molecule type" value="Genomic_DNA"/>
</dbReference>
<dbReference type="AlphaFoldDB" id="A0A1Y4LKX8"/>
<sequence length="59" mass="6515">MLYGFKSIQNRVRIVVFGLDVVKKPLFIGASHVTIIPKRIFATICLKITFATVAIVPIG</sequence>
<reference evidence="2" key="1">
    <citation type="submission" date="2017-04" db="EMBL/GenBank/DDBJ databases">
        <title>Function of individual gut microbiota members based on whole genome sequencing of pure cultures obtained from chicken caecum.</title>
        <authorList>
            <person name="Medvecky M."/>
            <person name="Cejkova D."/>
            <person name="Polansky O."/>
            <person name="Karasova D."/>
            <person name="Kubasova T."/>
            <person name="Cizek A."/>
            <person name="Rychlik I."/>
        </authorList>
    </citation>
    <scope>NUCLEOTIDE SEQUENCE [LARGE SCALE GENOMIC DNA]</scope>
    <source>
        <strain evidence="2">An178</strain>
    </source>
</reference>